<feature type="compositionally biased region" description="Polar residues" evidence="1">
    <location>
        <begin position="412"/>
        <end position="430"/>
    </location>
</feature>
<reference evidence="2" key="1">
    <citation type="submission" date="2020-01" db="EMBL/GenBank/DDBJ databases">
        <authorList>
            <consortium name="DOE Joint Genome Institute"/>
            <person name="Haridas S."/>
            <person name="Albert R."/>
            <person name="Binder M."/>
            <person name="Bloem J."/>
            <person name="Labutti K."/>
            <person name="Salamov A."/>
            <person name="Andreopoulos B."/>
            <person name="Baker S.E."/>
            <person name="Barry K."/>
            <person name="Bills G."/>
            <person name="Bluhm B.H."/>
            <person name="Cannon C."/>
            <person name="Castanera R."/>
            <person name="Culley D.E."/>
            <person name="Daum C."/>
            <person name="Ezra D."/>
            <person name="Gonzalez J.B."/>
            <person name="Henrissat B."/>
            <person name="Kuo A."/>
            <person name="Liang C."/>
            <person name="Lipzen A."/>
            <person name="Lutzoni F."/>
            <person name="Magnuson J."/>
            <person name="Mondo S."/>
            <person name="Nolan M."/>
            <person name="Ohm R."/>
            <person name="Pangilinan J."/>
            <person name="Park H.-J."/>
            <person name="Ramirez L."/>
            <person name="Alfaro M."/>
            <person name="Sun H."/>
            <person name="Tritt A."/>
            <person name="Yoshinaga Y."/>
            <person name="Zwiers L.-H."/>
            <person name="Turgeon B.G."/>
            <person name="Goodwin S.B."/>
            <person name="Spatafora J.W."/>
            <person name="Crous P.W."/>
            <person name="Grigoriev I.V."/>
        </authorList>
    </citation>
    <scope>NUCLEOTIDE SEQUENCE</scope>
    <source>
        <strain evidence="2">CBS 394.84</strain>
    </source>
</reference>
<dbReference type="EMBL" id="ML976616">
    <property type="protein sequence ID" value="KAF1845269.1"/>
    <property type="molecule type" value="Genomic_DNA"/>
</dbReference>
<proteinExistence type="predicted"/>
<feature type="region of interest" description="Disordered" evidence="1">
    <location>
        <begin position="364"/>
        <end position="494"/>
    </location>
</feature>
<feature type="compositionally biased region" description="Acidic residues" evidence="1">
    <location>
        <begin position="453"/>
        <end position="467"/>
    </location>
</feature>
<accession>A0A9P4L8I1</accession>
<evidence type="ECO:0000313" key="3">
    <source>
        <dbReference type="Proteomes" id="UP000800039"/>
    </source>
</evidence>
<dbReference type="RefSeq" id="XP_040787832.1">
    <property type="nucleotide sequence ID" value="XM_040936863.1"/>
</dbReference>
<protein>
    <submittedName>
        <fullName evidence="2">Uncharacterized protein</fullName>
    </submittedName>
</protein>
<evidence type="ECO:0000313" key="2">
    <source>
        <dbReference type="EMBL" id="KAF1845269.1"/>
    </source>
</evidence>
<dbReference type="AlphaFoldDB" id="A0A9P4L8I1"/>
<organism evidence="2 3">
    <name type="scientific">Cucurbitaria berberidis CBS 394.84</name>
    <dbReference type="NCBI Taxonomy" id="1168544"/>
    <lineage>
        <taxon>Eukaryota</taxon>
        <taxon>Fungi</taxon>
        <taxon>Dikarya</taxon>
        <taxon>Ascomycota</taxon>
        <taxon>Pezizomycotina</taxon>
        <taxon>Dothideomycetes</taxon>
        <taxon>Pleosporomycetidae</taxon>
        <taxon>Pleosporales</taxon>
        <taxon>Pleosporineae</taxon>
        <taxon>Cucurbitariaceae</taxon>
        <taxon>Cucurbitaria</taxon>
    </lineage>
</organism>
<name>A0A9P4L8I1_9PLEO</name>
<dbReference type="GeneID" id="63854113"/>
<dbReference type="OrthoDB" id="3799489at2759"/>
<keyword evidence="3" id="KW-1185">Reference proteome</keyword>
<comment type="caution">
    <text evidence="2">The sequence shown here is derived from an EMBL/GenBank/DDBJ whole genome shotgun (WGS) entry which is preliminary data.</text>
</comment>
<feature type="compositionally biased region" description="Basic and acidic residues" evidence="1">
    <location>
        <begin position="513"/>
        <end position="534"/>
    </location>
</feature>
<sequence>MPGIDLAVEGLMLDTSSTEGINERTDLIPQKHKKNAAEYAVEGDQEIDTPFARDTTPLEVQKGIAAAKEAPESLEAGDYTPKRTVRQKCIKNEETFAPHPTDSTKIIATFRIQIPHGGGEFVQVDEIPETRVAPATSDNAVSCVVYPSLVECKVPRKIRGSKNRLEEFWVKNNTEERWTRGTGDNIQFFKPTVIFRAFNAITYEYEFAYVGEKKLENVDPNNKIWTTSYNKWIDQIKRRRDSMYVQTLHRTHWTVPEKQALYTAINDFCEIFGLFRFGFGKGAEMVLEDLQGFADEVNREGRNNRNVDSIRGQITSAHAEKNKEIYELLERADALRAKRNENPNVKLPLMEEFPHEVIPLSAFPREASSAKSEKDRKSRKSAVSIKTSKKRNGDAAFGRYEVASDSDEGIQPASTPLKNGKQTSTRTKAGNITHKARKKRTRTSISRERGEKEEEPGEGELADDVEKEEAKPEMSGEDILEIPLSLPSPPNKNIVKKRKGLAIPEEEGFAEGGWRDTNGKVIENKGGEREDVTRLKKKAQPGKAARAEVKAIVNNDSGSDRSDVPSLTMPMSRSGEDY</sequence>
<evidence type="ECO:0000256" key="1">
    <source>
        <dbReference type="SAM" id="MobiDB-lite"/>
    </source>
</evidence>
<feature type="region of interest" description="Disordered" evidence="1">
    <location>
        <begin position="510"/>
        <end position="578"/>
    </location>
</feature>
<gene>
    <name evidence="2" type="ORF">K460DRAFT_405534</name>
</gene>
<dbReference type="Proteomes" id="UP000800039">
    <property type="component" value="Unassembled WGS sequence"/>
</dbReference>